<evidence type="ECO:0000313" key="1">
    <source>
        <dbReference type="EMBL" id="KAH7932602.1"/>
    </source>
</evidence>
<protein>
    <recommendedName>
        <fullName evidence="3">YqaJ viral recombinase domain-containing protein</fullName>
    </recommendedName>
</protein>
<name>A0A9J6CV72_RHIMP</name>
<proteinExistence type="predicted"/>
<dbReference type="InterPro" id="IPR011604">
    <property type="entry name" value="PDDEXK-like_dom_sf"/>
</dbReference>
<dbReference type="Proteomes" id="UP000821866">
    <property type="component" value="Unassembled WGS sequence"/>
</dbReference>
<reference evidence="1" key="1">
    <citation type="journal article" date="2020" name="Cell">
        <title>Large-Scale Comparative Analyses of Tick Genomes Elucidate Their Genetic Diversity and Vector Capacities.</title>
        <authorList>
            <consortium name="Tick Genome and Microbiome Consortium (TIGMIC)"/>
            <person name="Jia N."/>
            <person name="Wang J."/>
            <person name="Shi W."/>
            <person name="Du L."/>
            <person name="Sun Y."/>
            <person name="Zhan W."/>
            <person name="Jiang J.F."/>
            <person name="Wang Q."/>
            <person name="Zhang B."/>
            <person name="Ji P."/>
            <person name="Bell-Sakyi L."/>
            <person name="Cui X.M."/>
            <person name="Yuan T.T."/>
            <person name="Jiang B.G."/>
            <person name="Yang W.F."/>
            <person name="Lam T.T."/>
            <person name="Chang Q.C."/>
            <person name="Ding S.J."/>
            <person name="Wang X.J."/>
            <person name="Zhu J.G."/>
            <person name="Ruan X.D."/>
            <person name="Zhao L."/>
            <person name="Wei J.T."/>
            <person name="Ye R.Z."/>
            <person name="Que T.C."/>
            <person name="Du C.H."/>
            <person name="Zhou Y.H."/>
            <person name="Cheng J.X."/>
            <person name="Dai P.F."/>
            <person name="Guo W.B."/>
            <person name="Han X.H."/>
            <person name="Huang E.J."/>
            <person name="Li L.F."/>
            <person name="Wei W."/>
            <person name="Gao Y.C."/>
            <person name="Liu J.Z."/>
            <person name="Shao H.Z."/>
            <person name="Wang X."/>
            <person name="Wang C.C."/>
            <person name="Yang T.C."/>
            <person name="Huo Q.B."/>
            <person name="Li W."/>
            <person name="Chen H.Y."/>
            <person name="Chen S.E."/>
            <person name="Zhou L.G."/>
            <person name="Ni X.B."/>
            <person name="Tian J.H."/>
            <person name="Sheng Y."/>
            <person name="Liu T."/>
            <person name="Pan Y.S."/>
            <person name="Xia L.Y."/>
            <person name="Li J."/>
            <person name="Zhao F."/>
            <person name="Cao W.C."/>
        </authorList>
    </citation>
    <scope>NUCLEOTIDE SEQUENCE</scope>
    <source>
        <strain evidence="1">Rmic-2018</strain>
    </source>
</reference>
<evidence type="ECO:0008006" key="3">
    <source>
        <dbReference type="Google" id="ProtNLM"/>
    </source>
</evidence>
<dbReference type="EMBL" id="JABSTU010006499">
    <property type="protein sequence ID" value="KAH7932602.1"/>
    <property type="molecule type" value="Genomic_DNA"/>
</dbReference>
<dbReference type="InterPro" id="IPR011335">
    <property type="entry name" value="Restrct_endonuc-II-like"/>
</dbReference>
<accession>A0A9J6CV72</accession>
<dbReference type="GO" id="GO:0006281">
    <property type="term" value="P:DNA repair"/>
    <property type="evidence" value="ECO:0007669"/>
    <property type="project" value="UniProtKB-ARBA"/>
</dbReference>
<dbReference type="VEuPathDB" id="VectorBase:LOC119165119"/>
<organism evidence="1 2">
    <name type="scientific">Rhipicephalus microplus</name>
    <name type="common">Cattle tick</name>
    <name type="synonym">Boophilus microplus</name>
    <dbReference type="NCBI Taxonomy" id="6941"/>
    <lineage>
        <taxon>Eukaryota</taxon>
        <taxon>Metazoa</taxon>
        <taxon>Ecdysozoa</taxon>
        <taxon>Arthropoda</taxon>
        <taxon>Chelicerata</taxon>
        <taxon>Arachnida</taxon>
        <taxon>Acari</taxon>
        <taxon>Parasitiformes</taxon>
        <taxon>Ixodida</taxon>
        <taxon>Ixodoidea</taxon>
        <taxon>Ixodidae</taxon>
        <taxon>Rhipicephalinae</taxon>
        <taxon>Rhipicephalus</taxon>
        <taxon>Boophilus</taxon>
    </lineage>
</organism>
<gene>
    <name evidence="1" type="ORF">HPB51_029206</name>
</gene>
<dbReference type="AlphaFoldDB" id="A0A9J6CV72"/>
<reference evidence="1" key="2">
    <citation type="submission" date="2021-09" db="EMBL/GenBank/DDBJ databases">
        <authorList>
            <person name="Jia N."/>
            <person name="Wang J."/>
            <person name="Shi W."/>
            <person name="Du L."/>
            <person name="Sun Y."/>
            <person name="Zhan W."/>
            <person name="Jiang J."/>
            <person name="Wang Q."/>
            <person name="Zhang B."/>
            <person name="Ji P."/>
            <person name="Sakyi L.B."/>
            <person name="Cui X."/>
            <person name="Yuan T."/>
            <person name="Jiang B."/>
            <person name="Yang W."/>
            <person name="Lam T.T.-Y."/>
            <person name="Chang Q."/>
            <person name="Ding S."/>
            <person name="Wang X."/>
            <person name="Zhu J."/>
            <person name="Ruan X."/>
            <person name="Zhao L."/>
            <person name="Wei J."/>
            <person name="Que T."/>
            <person name="Du C."/>
            <person name="Cheng J."/>
            <person name="Dai P."/>
            <person name="Han X."/>
            <person name="Huang E."/>
            <person name="Gao Y."/>
            <person name="Liu J."/>
            <person name="Shao H."/>
            <person name="Ye R."/>
            <person name="Li L."/>
            <person name="Wei W."/>
            <person name="Wang X."/>
            <person name="Wang C."/>
            <person name="Huo Q."/>
            <person name="Li W."/>
            <person name="Guo W."/>
            <person name="Chen H."/>
            <person name="Chen S."/>
            <person name="Zhou L."/>
            <person name="Zhou L."/>
            <person name="Ni X."/>
            <person name="Tian J."/>
            <person name="Zhou Y."/>
            <person name="Sheng Y."/>
            <person name="Liu T."/>
            <person name="Pan Y."/>
            <person name="Xia L."/>
            <person name="Li J."/>
            <person name="Zhao F."/>
            <person name="Cao W."/>
        </authorList>
    </citation>
    <scope>NUCLEOTIDE SEQUENCE</scope>
    <source>
        <strain evidence="1">Rmic-2018</strain>
        <tissue evidence="1">Larvae</tissue>
    </source>
</reference>
<dbReference type="PANTHER" id="PTHR46609:SF8">
    <property type="entry name" value="YQAJ VIRAL RECOMBINASE DOMAIN-CONTAINING PROTEIN"/>
    <property type="match status" value="1"/>
</dbReference>
<evidence type="ECO:0000313" key="2">
    <source>
        <dbReference type="Proteomes" id="UP000821866"/>
    </source>
</evidence>
<sequence>MDMPMPLRLFDARAEEEKEQQHLEAIHSLVEDLQSLGTSDFAAILLAAGWPSVNSKLGPAPAGSALSYQQAKLPAGFTTWMSPGIMQGAATVTSVPALTLFSDGASQPPLPSSFAAEECRVLTGSMVPKTNIGIPATLQESGLDGLVYDPQKLSCGVWEVKCFHSLRDSAPEEAKKRKFFMVFGENDEPQLDRDYEYYAQVLGHMAVTGCLRGDFVVYSENWIGFERIWFDRNESEDMRKKFDAFFFEHMLPHLARR</sequence>
<comment type="caution">
    <text evidence="1">The sequence shown here is derived from an EMBL/GenBank/DDBJ whole genome shotgun (WGS) entry which is preliminary data.</text>
</comment>
<dbReference type="PANTHER" id="PTHR46609">
    <property type="entry name" value="EXONUCLEASE, PHAGE-TYPE/RECB, C-TERMINAL DOMAIN-CONTAINING PROTEIN"/>
    <property type="match status" value="1"/>
</dbReference>
<dbReference type="Gene3D" id="3.90.320.10">
    <property type="match status" value="1"/>
</dbReference>
<dbReference type="InterPro" id="IPR051703">
    <property type="entry name" value="NF-kappa-B_Signaling_Reg"/>
</dbReference>
<keyword evidence="2" id="KW-1185">Reference proteome</keyword>
<dbReference type="SUPFAM" id="SSF52980">
    <property type="entry name" value="Restriction endonuclease-like"/>
    <property type="match status" value="1"/>
</dbReference>